<proteinExistence type="predicted"/>
<dbReference type="EMBL" id="OOGT01000018">
    <property type="protein sequence ID" value="SPL69474.1"/>
    <property type="molecule type" value="Genomic_DNA"/>
</dbReference>
<reference evidence="3" key="1">
    <citation type="submission" date="2018-03" db="EMBL/GenBank/DDBJ databases">
        <authorList>
            <person name="Blom J."/>
        </authorList>
    </citation>
    <scope>NUCLEOTIDE SEQUENCE [LARGE SCALE GENOMIC DNA]</scope>
    <source>
        <strain evidence="3">KPC-SM-21</strain>
    </source>
</reference>
<dbReference type="Proteomes" id="UP000245974">
    <property type="component" value="Unassembled WGS sequence"/>
</dbReference>
<keyword evidence="3" id="KW-1185">Reference proteome</keyword>
<dbReference type="OrthoDB" id="6712049at2"/>
<sequence length="100" mass="11177">MSLIQCPYCQSTHVKQTDSSHANANYFEQLQRCISPTQMALFGMQLAKKAGFPPFTGAAIGVVVGGVLVIVSQYCYEKYYSNAKQYICQDCHQHFAWAQS</sequence>
<feature type="transmembrane region" description="Helical" evidence="1">
    <location>
        <begin position="55"/>
        <end position="76"/>
    </location>
</feature>
<organism evidence="2 3">
    <name type="scientific">Acinetobacter stercoris</name>
    <dbReference type="NCBI Taxonomy" id="2126983"/>
    <lineage>
        <taxon>Bacteria</taxon>
        <taxon>Pseudomonadati</taxon>
        <taxon>Pseudomonadota</taxon>
        <taxon>Gammaproteobacteria</taxon>
        <taxon>Moraxellales</taxon>
        <taxon>Moraxellaceae</taxon>
        <taxon>Acinetobacter</taxon>
    </lineage>
</organism>
<dbReference type="InParanoid" id="A0A2U3MVR2"/>
<name>A0A2U3MVR2_9GAMM</name>
<keyword evidence="1" id="KW-1133">Transmembrane helix</keyword>
<evidence type="ECO:0000313" key="3">
    <source>
        <dbReference type="Proteomes" id="UP000245974"/>
    </source>
</evidence>
<evidence type="ECO:0000313" key="2">
    <source>
        <dbReference type="EMBL" id="SPL69474.1"/>
    </source>
</evidence>
<protein>
    <recommendedName>
        <fullName evidence="4">LITAF domain-containing protein</fullName>
    </recommendedName>
</protein>
<dbReference type="RefSeq" id="WP_121973000.1">
    <property type="nucleotide sequence ID" value="NZ_OOGT01000018.1"/>
</dbReference>
<evidence type="ECO:0008006" key="4">
    <source>
        <dbReference type="Google" id="ProtNLM"/>
    </source>
</evidence>
<evidence type="ECO:0000256" key="1">
    <source>
        <dbReference type="SAM" id="Phobius"/>
    </source>
</evidence>
<keyword evidence="1" id="KW-0812">Transmembrane</keyword>
<keyword evidence="1" id="KW-0472">Membrane</keyword>
<dbReference type="AlphaFoldDB" id="A0A2U3MVR2"/>
<gene>
    <name evidence="2" type="ORF">KPC_0652</name>
</gene>
<accession>A0A2U3MVR2</accession>